<gene>
    <name evidence="2" type="ORF">SAMN06265355_104286</name>
</gene>
<dbReference type="PANTHER" id="PTHR43698:SF1">
    <property type="entry name" value="BLL4564 PROTEIN"/>
    <property type="match status" value="1"/>
</dbReference>
<dbReference type="SUPFAM" id="SSF51182">
    <property type="entry name" value="RmlC-like cupins"/>
    <property type="match status" value="1"/>
</dbReference>
<dbReference type="InterPro" id="IPR014710">
    <property type="entry name" value="RmlC-like_jellyroll"/>
</dbReference>
<name>A0A238XHV3_9ACTN</name>
<dbReference type="Gene3D" id="2.60.120.10">
    <property type="entry name" value="Jelly Rolls"/>
    <property type="match status" value="1"/>
</dbReference>
<dbReference type="AlphaFoldDB" id="A0A238XHV3"/>
<dbReference type="OrthoDB" id="9802489at2"/>
<dbReference type="RefSeq" id="WP_089311921.1">
    <property type="nucleotide sequence ID" value="NZ_FZNP01000004.1"/>
</dbReference>
<evidence type="ECO:0000259" key="1">
    <source>
        <dbReference type="Pfam" id="PF07883"/>
    </source>
</evidence>
<evidence type="ECO:0000313" key="3">
    <source>
        <dbReference type="Proteomes" id="UP000198420"/>
    </source>
</evidence>
<protein>
    <submittedName>
        <fullName evidence="2">Cupin domain protein</fullName>
    </submittedName>
</protein>
<dbReference type="Pfam" id="PF07883">
    <property type="entry name" value="Cupin_2"/>
    <property type="match status" value="1"/>
</dbReference>
<reference evidence="3" key="1">
    <citation type="submission" date="2017-06" db="EMBL/GenBank/DDBJ databases">
        <authorList>
            <person name="Varghese N."/>
            <person name="Submissions S."/>
        </authorList>
    </citation>
    <scope>NUCLEOTIDE SEQUENCE [LARGE SCALE GENOMIC DNA]</scope>
    <source>
        <strain evidence="3">DSM 44485</strain>
    </source>
</reference>
<keyword evidence="3" id="KW-1185">Reference proteome</keyword>
<sequence length="122" mass="12964">MKLFRTADLLKDPAPVPEPERFTGAAFSSSVQGCPTSKATTALIRLDPGVRGHWHSHADGQVIHIVAGSGFVGRRGRDPLEVTGGDIVWIEPGEEHWHGASDAGLAQLAVSFGAITWLEPST</sequence>
<proteinExistence type="predicted"/>
<dbReference type="PROSITE" id="PS51257">
    <property type="entry name" value="PROKAR_LIPOPROTEIN"/>
    <property type="match status" value="1"/>
</dbReference>
<dbReference type="InterPro" id="IPR011051">
    <property type="entry name" value="RmlC_Cupin_sf"/>
</dbReference>
<evidence type="ECO:0000313" key="2">
    <source>
        <dbReference type="EMBL" id="SNR57519.1"/>
    </source>
</evidence>
<dbReference type="EMBL" id="FZNP01000004">
    <property type="protein sequence ID" value="SNR57519.1"/>
    <property type="molecule type" value="Genomic_DNA"/>
</dbReference>
<dbReference type="InterPro" id="IPR013096">
    <property type="entry name" value="Cupin_2"/>
</dbReference>
<feature type="domain" description="Cupin type-2" evidence="1">
    <location>
        <begin position="43"/>
        <end position="101"/>
    </location>
</feature>
<organism evidence="2 3">
    <name type="scientific">Actinomadura mexicana</name>
    <dbReference type="NCBI Taxonomy" id="134959"/>
    <lineage>
        <taxon>Bacteria</taxon>
        <taxon>Bacillati</taxon>
        <taxon>Actinomycetota</taxon>
        <taxon>Actinomycetes</taxon>
        <taxon>Streptosporangiales</taxon>
        <taxon>Thermomonosporaceae</taxon>
        <taxon>Actinomadura</taxon>
    </lineage>
</organism>
<accession>A0A238XHV3</accession>
<dbReference type="Proteomes" id="UP000198420">
    <property type="component" value="Unassembled WGS sequence"/>
</dbReference>
<dbReference type="PANTHER" id="PTHR43698">
    <property type="entry name" value="RIBD C-TERMINAL DOMAIN CONTAINING PROTEIN"/>
    <property type="match status" value="1"/>
</dbReference>